<dbReference type="EMBL" id="JBHMBC010000007">
    <property type="protein sequence ID" value="MFB9818546.1"/>
    <property type="molecule type" value="Genomic_DNA"/>
</dbReference>
<keyword evidence="1" id="KW-0328">Glycosyltransferase</keyword>
<evidence type="ECO:0000313" key="1">
    <source>
        <dbReference type="EMBL" id="MFB9818546.1"/>
    </source>
</evidence>
<dbReference type="Pfam" id="PF13692">
    <property type="entry name" value="Glyco_trans_1_4"/>
    <property type="match status" value="1"/>
</dbReference>
<reference evidence="1 2" key="1">
    <citation type="submission" date="2024-09" db="EMBL/GenBank/DDBJ databases">
        <authorList>
            <person name="Sun Q."/>
            <person name="Mori K."/>
        </authorList>
    </citation>
    <scope>NUCLEOTIDE SEQUENCE [LARGE SCALE GENOMIC DNA]</scope>
    <source>
        <strain evidence="1 2">JCM 1334</strain>
    </source>
</reference>
<dbReference type="EC" id="2.4.-.-" evidence="1"/>
<dbReference type="Gene3D" id="3.40.50.2000">
    <property type="entry name" value="Glycogen Phosphorylase B"/>
    <property type="match status" value="1"/>
</dbReference>
<gene>
    <name evidence="1" type="ORF">ACFFP1_03415</name>
</gene>
<dbReference type="RefSeq" id="WP_234748874.1">
    <property type="nucleotide sequence ID" value="NZ_BAAAWN010000001.1"/>
</dbReference>
<keyword evidence="1" id="KW-0808">Transferase</keyword>
<protein>
    <submittedName>
        <fullName evidence="1">Glycosyltransferase</fullName>
        <ecNumber evidence="1">2.4.-.-</ecNumber>
    </submittedName>
</protein>
<name>A0ABV5XUW9_ARTRM</name>
<evidence type="ECO:0000313" key="2">
    <source>
        <dbReference type="Proteomes" id="UP001589702"/>
    </source>
</evidence>
<sequence length="280" mass="30453">MAQHIAPEKIVKRRSSVVCDLLIANDFRSVWQSLLFDGPRKRLFVGHGQWQFSKSRVSLLDLMNIPTFVVSQPVAQYAIESGLKKRPTVLPLGPKKACRTTHVDLDSLSLNRPGGLVFGTVSRLDPIKRLDLFARATQELGVHGIMIVPEPTSVEEHGIIDLLASFENIEIRKNASADAIWGDIDIFLSTSAAESLGLAHLEALINGVPVISTASHGPSDFMLGELRAGWIPDTDENQISEAVARSISSIQAAAGGYWSAARSILRDRGIARCADLLLGE</sequence>
<dbReference type="Proteomes" id="UP001589702">
    <property type="component" value="Unassembled WGS sequence"/>
</dbReference>
<dbReference type="GO" id="GO:0016757">
    <property type="term" value="F:glycosyltransferase activity"/>
    <property type="evidence" value="ECO:0007669"/>
    <property type="project" value="UniProtKB-KW"/>
</dbReference>
<comment type="caution">
    <text evidence="1">The sequence shown here is derived from an EMBL/GenBank/DDBJ whole genome shotgun (WGS) entry which is preliminary data.</text>
</comment>
<dbReference type="SUPFAM" id="SSF53756">
    <property type="entry name" value="UDP-Glycosyltransferase/glycogen phosphorylase"/>
    <property type="match status" value="1"/>
</dbReference>
<proteinExistence type="predicted"/>
<accession>A0ABV5XUW9</accession>
<keyword evidence="2" id="KW-1185">Reference proteome</keyword>
<organism evidence="1 2">
    <name type="scientific">Arthrobacter ramosus</name>
    <dbReference type="NCBI Taxonomy" id="1672"/>
    <lineage>
        <taxon>Bacteria</taxon>
        <taxon>Bacillati</taxon>
        <taxon>Actinomycetota</taxon>
        <taxon>Actinomycetes</taxon>
        <taxon>Micrococcales</taxon>
        <taxon>Micrococcaceae</taxon>
        <taxon>Arthrobacter</taxon>
    </lineage>
</organism>